<keyword evidence="5 7" id="KW-0472">Membrane</keyword>
<sequence length="137" mass="14429">MLQVGSLLLFAFTLYCLLDVALSDRDEVRNLPKLVWALLVVFVVGIGGLLWLLAGRPARTGAAPGGGVSRSAGFPPRGLGGGVHPSTGRPSGHTPAGPTPGPKPGPRPGPKPKGPDDDPEFLRRLDERLRRRGDRDA</sequence>
<keyword evidence="4 7" id="KW-1133">Transmembrane helix</keyword>
<evidence type="ECO:0000256" key="6">
    <source>
        <dbReference type="SAM" id="MobiDB-lite"/>
    </source>
</evidence>
<evidence type="ECO:0000313" key="9">
    <source>
        <dbReference type="EMBL" id="GGI08536.1"/>
    </source>
</evidence>
<proteinExistence type="predicted"/>
<feature type="region of interest" description="Disordered" evidence="6">
    <location>
        <begin position="61"/>
        <end position="137"/>
    </location>
</feature>
<dbReference type="Pfam" id="PF13396">
    <property type="entry name" value="PLDc_N"/>
    <property type="match status" value="1"/>
</dbReference>
<evidence type="ECO:0000313" key="10">
    <source>
        <dbReference type="Proteomes" id="UP000650511"/>
    </source>
</evidence>
<comment type="subcellular location">
    <subcellularLocation>
        <location evidence="1">Cell membrane</location>
        <topology evidence="1">Multi-pass membrane protein</topology>
    </subcellularLocation>
</comment>
<dbReference type="AlphaFoldDB" id="A0A8J3EYT5"/>
<name>A0A8J3EYT5_9ACTN</name>
<evidence type="ECO:0000256" key="4">
    <source>
        <dbReference type="ARBA" id="ARBA00022989"/>
    </source>
</evidence>
<evidence type="ECO:0000256" key="5">
    <source>
        <dbReference type="ARBA" id="ARBA00023136"/>
    </source>
</evidence>
<feature type="domain" description="Cardiolipin synthase N-terminal" evidence="8">
    <location>
        <begin position="11"/>
        <end position="56"/>
    </location>
</feature>
<dbReference type="RefSeq" id="WP_130650366.1">
    <property type="nucleotide sequence ID" value="NZ_BMHA01000012.1"/>
</dbReference>
<dbReference type="Proteomes" id="UP000650511">
    <property type="component" value="Unassembled WGS sequence"/>
</dbReference>
<evidence type="ECO:0000256" key="3">
    <source>
        <dbReference type="ARBA" id="ARBA00022692"/>
    </source>
</evidence>
<accession>A0A8J3EYT5</accession>
<feature type="compositionally biased region" description="Pro residues" evidence="6">
    <location>
        <begin position="97"/>
        <end position="112"/>
    </location>
</feature>
<keyword evidence="3 7" id="KW-0812">Transmembrane</keyword>
<feature type="compositionally biased region" description="Basic and acidic residues" evidence="6">
    <location>
        <begin position="113"/>
        <end position="137"/>
    </location>
</feature>
<gene>
    <name evidence="9" type="ORF">GCM10011354_29570</name>
</gene>
<evidence type="ECO:0000256" key="2">
    <source>
        <dbReference type="ARBA" id="ARBA00022475"/>
    </source>
</evidence>
<evidence type="ECO:0000256" key="7">
    <source>
        <dbReference type="SAM" id="Phobius"/>
    </source>
</evidence>
<keyword evidence="2" id="KW-1003">Cell membrane</keyword>
<keyword evidence="10" id="KW-1185">Reference proteome</keyword>
<feature type="transmembrane region" description="Helical" evidence="7">
    <location>
        <begin position="33"/>
        <end position="54"/>
    </location>
</feature>
<comment type="caution">
    <text evidence="9">The sequence shown here is derived from an EMBL/GenBank/DDBJ whole genome shotgun (WGS) entry which is preliminary data.</text>
</comment>
<dbReference type="InterPro" id="IPR027379">
    <property type="entry name" value="CLS_N"/>
</dbReference>
<dbReference type="GO" id="GO:0005886">
    <property type="term" value="C:plasma membrane"/>
    <property type="evidence" value="ECO:0007669"/>
    <property type="project" value="UniProtKB-SubCell"/>
</dbReference>
<protein>
    <recommendedName>
        <fullName evidence="8">Cardiolipin synthase N-terminal domain-containing protein</fullName>
    </recommendedName>
</protein>
<reference evidence="9" key="2">
    <citation type="submission" date="2020-09" db="EMBL/GenBank/DDBJ databases">
        <authorList>
            <person name="Sun Q."/>
            <person name="Zhou Y."/>
        </authorList>
    </citation>
    <scope>NUCLEOTIDE SEQUENCE</scope>
    <source>
        <strain evidence="9">CGMCC 1.14988</strain>
    </source>
</reference>
<reference evidence="9" key="1">
    <citation type="journal article" date="2014" name="Int. J. Syst. Evol. Microbiol.">
        <title>Complete genome sequence of Corynebacterium casei LMG S-19264T (=DSM 44701T), isolated from a smear-ripened cheese.</title>
        <authorList>
            <consortium name="US DOE Joint Genome Institute (JGI-PGF)"/>
            <person name="Walter F."/>
            <person name="Albersmeier A."/>
            <person name="Kalinowski J."/>
            <person name="Ruckert C."/>
        </authorList>
    </citation>
    <scope>NUCLEOTIDE SEQUENCE</scope>
    <source>
        <strain evidence="9">CGMCC 1.14988</strain>
    </source>
</reference>
<dbReference type="EMBL" id="BMHA01000012">
    <property type="protein sequence ID" value="GGI08536.1"/>
    <property type="molecule type" value="Genomic_DNA"/>
</dbReference>
<evidence type="ECO:0000259" key="8">
    <source>
        <dbReference type="Pfam" id="PF13396"/>
    </source>
</evidence>
<organism evidence="9 10">
    <name type="scientific">Egicoccus halophilus</name>
    <dbReference type="NCBI Taxonomy" id="1670830"/>
    <lineage>
        <taxon>Bacteria</taxon>
        <taxon>Bacillati</taxon>
        <taxon>Actinomycetota</taxon>
        <taxon>Nitriliruptoria</taxon>
        <taxon>Egicoccales</taxon>
        <taxon>Egicoccaceae</taxon>
        <taxon>Egicoccus</taxon>
    </lineage>
</organism>
<evidence type="ECO:0000256" key="1">
    <source>
        <dbReference type="ARBA" id="ARBA00004651"/>
    </source>
</evidence>